<protein>
    <submittedName>
        <fullName evidence="2">S-adenosyl-L-methionine-dependent methyltransferase</fullName>
    </submittedName>
</protein>
<dbReference type="InterPro" id="IPR029063">
    <property type="entry name" value="SAM-dependent_MTases_sf"/>
</dbReference>
<evidence type="ECO:0000256" key="1">
    <source>
        <dbReference type="ARBA" id="ARBA00022679"/>
    </source>
</evidence>
<dbReference type="Proteomes" id="UP000799776">
    <property type="component" value="Unassembled WGS sequence"/>
</dbReference>
<reference evidence="2" key="1">
    <citation type="journal article" date="2020" name="Stud. Mycol.">
        <title>101 Dothideomycetes genomes: a test case for predicting lifestyles and emergence of pathogens.</title>
        <authorList>
            <person name="Haridas S."/>
            <person name="Albert R."/>
            <person name="Binder M."/>
            <person name="Bloem J."/>
            <person name="Labutti K."/>
            <person name="Salamov A."/>
            <person name="Andreopoulos B."/>
            <person name="Baker S."/>
            <person name="Barry K."/>
            <person name="Bills G."/>
            <person name="Bluhm B."/>
            <person name="Cannon C."/>
            <person name="Castanera R."/>
            <person name="Culley D."/>
            <person name="Daum C."/>
            <person name="Ezra D."/>
            <person name="Gonzalez J."/>
            <person name="Henrissat B."/>
            <person name="Kuo A."/>
            <person name="Liang C."/>
            <person name="Lipzen A."/>
            <person name="Lutzoni F."/>
            <person name="Magnuson J."/>
            <person name="Mondo S."/>
            <person name="Nolan M."/>
            <person name="Ohm R."/>
            <person name="Pangilinan J."/>
            <person name="Park H.-J."/>
            <person name="Ramirez L."/>
            <person name="Alfaro M."/>
            <person name="Sun H."/>
            <person name="Tritt A."/>
            <person name="Yoshinaga Y."/>
            <person name="Zwiers L.-H."/>
            <person name="Turgeon B."/>
            <person name="Goodwin S."/>
            <person name="Spatafora J."/>
            <person name="Crous P."/>
            <person name="Grigoriev I."/>
        </authorList>
    </citation>
    <scope>NUCLEOTIDE SEQUENCE</scope>
    <source>
        <strain evidence="2">CBS 121410</strain>
    </source>
</reference>
<dbReference type="Gene3D" id="3.40.50.150">
    <property type="entry name" value="Vaccinia Virus protein VP39"/>
    <property type="match status" value="1"/>
</dbReference>
<dbReference type="EMBL" id="ML978719">
    <property type="protein sequence ID" value="KAF2087710.1"/>
    <property type="molecule type" value="Genomic_DNA"/>
</dbReference>
<proteinExistence type="predicted"/>
<comment type="caution">
    <text evidence="2">The sequence shown here is derived from an EMBL/GenBank/DDBJ whole genome shotgun (WGS) entry which is preliminary data.</text>
</comment>
<dbReference type="GO" id="GO:0008168">
    <property type="term" value="F:methyltransferase activity"/>
    <property type="evidence" value="ECO:0007669"/>
    <property type="project" value="UniProtKB-KW"/>
</dbReference>
<name>A0A9P4HYS8_9PEZI</name>
<evidence type="ECO:0000313" key="2">
    <source>
        <dbReference type="EMBL" id="KAF2087710.1"/>
    </source>
</evidence>
<dbReference type="AlphaFoldDB" id="A0A9P4HYS8"/>
<dbReference type="CDD" id="cd02440">
    <property type="entry name" value="AdoMet_MTases"/>
    <property type="match status" value="1"/>
</dbReference>
<dbReference type="GO" id="GO:0032259">
    <property type="term" value="P:methylation"/>
    <property type="evidence" value="ECO:0007669"/>
    <property type="project" value="UniProtKB-KW"/>
</dbReference>
<dbReference type="Pfam" id="PF13489">
    <property type="entry name" value="Methyltransf_23"/>
    <property type="match status" value="1"/>
</dbReference>
<organism evidence="2 3">
    <name type="scientific">Saccharata proteae CBS 121410</name>
    <dbReference type="NCBI Taxonomy" id="1314787"/>
    <lineage>
        <taxon>Eukaryota</taxon>
        <taxon>Fungi</taxon>
        <taxon>Dikarya</taxon>
        <taxon>Ascomycota</taxon>
        <taxon>Pezizomycotina</taxon>
        <taxon>Dothideomycetes</taxon>
        <taxon>Dothideomycetes incertae sedis</taxon>
        <taxon>Botryosphaeriales</taxon>
        <taxon>Saccharataceae</taxon>
        <taxon>Saccharata</taxon>
    </lineage>
</organism>
<gene>
    <name evidence="2" type="ORF">K490DRAFT_41480</name>
</gene>
<dbReference type="OrthoDB" id="66144at2759"/>
<evidence type="ECO:0000313" key="3">
    <source>
        <dbReference type="Proteomes" id="UP000799776"/>
    </source>
</evidence>
<keyword evidence="3" id="KW-1185">Reference proteome</keyword>
<dbReference type="PANTHER" id="PTHR43861">
    <property type="entry name" value="TRANS-ACONITATE 2-METHYLTRANSFERASE-RELATED"/>
    <property type="match status" value="1"/>
</dbReference>
<dbReference type="SUPFAM" id="SSF53335">
    <property type="entry name" value="S-adenosyl-L-methionine-dependent methyltransferases"/>
    <property type="match status" value="1"/>
</dbReference>
<dbReference type="PANTHER" id="PTHR43861:SF3">
    <property type="entry name" value="PUTATIVE (AFU_ORTHOLOGUE AFUA_2G14390)-RELATED"/>
    <property type="match status" value="1"/>
</dbReference>
<keyword evidence="1" id="KW-0808">Transferase</keyword>
<accession>A0A9P4HYS8</accession>
<sequence>MSTANNDRFNAEAAAWDSNPTTVRSSELAFEAIQQYVSAVAGSKAKTLNVLEIGCGTGLLSFKLAPLVHSLIGVDTAEGMIDAFEKKVLLRRAESRMKAAENLKPVKVLLEDPDDAGLQAAVRLLMQELDHDAKPWPFRWDLIVSHLTLHHIPNVLDILGTMYRSLKAGGQVALTDFEDDGPNAIHFHPKEKREGVERHGIKKEEMAKLMEEAGFTNVKVETAFKMFKEVDKQETGGQVEREFPFLICLGTKPEAAIAK</sequence>
<keyword evidence="2" id="KW-0489">Methyltransferase</keyword>